<dbReference type="GO" id="GO:0005576">
    <property type="term" value="C:extracellular region"/>
    <property type="evidence" value="ECO:0007669"/>
    <property type="project" value="UniProtKB-SubCell"/>
</dbReference>
<evidence type="ECO:0000256" key="6">
    <source>
        <dbReference type="SAM" id="SignalP"/>
    </source>
</evidence>
<feature type="domain" description="DM13" evidence="7">
    <location>
        <begin position="651"/>
        <end position="769"/>
    </location>
</feature>
<dbReference type="GO" id="GO:0005737">
    <property type="term" value="C:cytoplasm"/>
    <property type="evidence" value="ECO:0007669"/>
    <property type="project" value="InterPro"/>
</dbReference>
<dbReference type="InterPro" id="IPR022385">
    <property type="entry name" value="Rhs_assc_core"/>
</dbReference>
<dbReference type="Pfam" id="PF03534">
    <property type="entry name" value="SpvB"/>
    <property type="match status" value="1"/>
</dbReference>
<keyword evidence="4" id="KW-0677">Repeat</keyword>
<dbReference type="Gene3D" id="2.120.10.70">
    <property type="entry name" value="Fucose-specific lectin"/>
    <property type="match status" value="2"/>
</dbReference>
<keyword evidence="3 6" id="KW-0732">Signal</keyword>
<protein>
    <recommendedName>
        <fullName evidence="7">DM13 domain-containing protein</fullName>
    </recommendedName>
</protein>
<dbReference type="InterPro" id="IPR006530">
    <property type="entry name" value="YD"/>
</dbReference>
<sequence>MRSVRVFAWTLLLAIILFSNLSYAQSDGGSQKPGLMGGGGGGGASAGGASGGGTALPDLFTGTMSHSIPIEVPPGRKGMDPGLELTYRSGGGDSWVGLGWDLEAGAIERGTKWGVCYTCDDYLFRMGSTIDLVNIAPSEYRAKVEGAFSRIRKITGTDGRPAWQVTDRSGTNYFFGRSSVSRQDNPANLDEIFKWLLERVEDTDGNYMTFTYAKELNQIYLDRVDYAGNVAGITPNIYVKFYRASIFDVPVPAMYTTVFEVRTARRLKTIDVVANGARVRTYKLSYRPGGSQSTLRSLLDSVQQFGKDATLDASGTITNEGTASKLPASTFTYASDGSFSIFTDGSEWRSGWCNGGGAQFGTGDFNGDANLDIWCHDRALGNSVIEQNWTPSDTPLYGGSGYTWAGDFNGDGLSDIASANGGNIYVKRSTGSGFIEEGWWTSSTPHWGSTAAVWPGDFNGDGLTDIATYNDGKMWLKRSTGSSFVEEPWGDDTDNWGGDSYRWVGDFNGDGRQDIATADGGTIWVKRSIGLAFVEEEWTTSAPNWGGGAYTRVGDFNGDGLQDIATAEGGTIWVKRSTGSSFVQETWTTSAPNWGGSSFTWVGDFNGDGLQDIATAEGGTIWVKRSTGSSFVQETWTTSATWNGSNRAWAADFNRDGLTDILSNAGGEMRIKRSTGSSFVEEFFGDDYNWGDDSYNRLGDFNGDGLPDIFIRESGGVILVKLTVTGSGGGDVRVALSNGNGAFTDITVNPWRSNWCRAAGAMFGTGDFNADGKTDIFCHDRPSATSITRNTMVALSDGDGAFYDVTVNPWRTNWCSAGAMFGTGDFNADGMTDIFCKSPQNNTPGTTSIALSNGAGAFTDGSEWLSNWCGEANRTFGTGDFNGDGRADLYCTTIPKGGTGVFIALANISTNGVGSFIPQNQLDMTLCWGPGARFGTGDFNGDGKTDIFCHQTAVSQPLLVFLSFVRRTYVSLSTGNGQFTAAANWKTNWCLEVGNTIGTGDFNGDGKTDLYCHSPQNNTPGKTLVSLSRGTAFDSGNDWRPGWCGHGGAVFGAGDFNGDGRTDVFCHDTLASSAGKTWIARAGSTGILTDLLVSISNGIGGTSTIGYTPSSRFLTKQLPFPVHVVSSVTTNSGIISATTNYSYTEGYYYFLERDFRGFHRVTVTGPLGPNGERSVTETAFHQGSDIGFGQNEPNVTVGYMKGKPYQVLVKNGAGQLFSEVQTNYLSDNTEPYFNPPTQVDTILCDGDGVCGSRTRSLFNYDSYGNLTREEHQGEIVGGNNTSDDRIVTRDFSPNTGEPWIIGLPYRERVSTFAGSVKSSTDFYYDGVSSGTAGCQQASANTLPQKGNLTRIVRWLDGGSSPETRMSYDSYGNLVCTRNANGHTTTISHDGSFTFPKVTTNPLGHQTTTQYYGIDGVATDTGLYGQVKSVTDNANNVTTTTTYDPLGRRAGLIPPSPDAPTSWSYNSFGTLGQQNVQSTTAGLSTWTYFDGFGRTTLEKRTGPDGKNIATQTIYNNTGTVKQISLPYFDGTGTPIWKTFIYDPMGRMTQATNPDGSRVLQCYNEGVAVAIDASNHRKREVRDAFGRLVQVNEYQSTFTICTTDVGTPYATTTYQYDLLGSLVKVTDAKGNQTTMRYDTLGRKIAMSDPDMGRCGDLVTLTPSASYPWYATPCWNYRYDAIGNLLQQSDAKGQTLHFQYDAVNRLLQKDYTTLKTLGSGDVVYRYDNTTVGTYRMGRLWQVTDSSGIATFTYDKLGRQTQTDKTIISSDPVWTTQTVDSGGNTGQHTSIAVDASGNQHISYYDATNQDLKYAKWTGSSWSIQTVESAGNVGLITSIALDSAGNPHISYAGGGLLKYAKWTGGSWSIQTVDPSIISSSYSTSLALDSAGQPHIAYMKPNAVGNPRLYYAKWTGSSWSIQEPNTTVSSVTGASLALDSSANPHIAYADSGVIKYTKWTGSAWTTQNVDTTGSTANPSLGLDGAGIPHIGYGRVTVLKYAKWNGSAWALQTVASDWGNSKTSTVLDGSGNPHIGYYATNGDLKYAKWTGTVWAIQAADISGDVGQYPSLRFDPTGNPQISYYDATNQDLKFAKFAPGTAVYTTQTGYDPLGRVSSVSYPDGSSVQYAYNGPLLDRAFEGTTNYAQYTGYNALGQPTRLTLGNGVTTDYQYKPNNFRIHSIFTTHAATSQCFQSLLYNYDSVANVTDIIDYRNPTTGVCGSVSETNTQNFGYDGLNRLTAATGPYGAFSYAYNEIGNMTSNSQVGSYTYPTSGPTSVRPHAVAQAGANTYGYDANGNMTAGAGRTITYDIENRPIQVISGGVTTTFIYDGDGGRVKKTAGGITTVYIGKLYECTGSTCSKYIFAGSQRVALKPVGSSEVYYYQPDHLGSSNVVTNQAGTKLQELTYYPYGQTRTNTGSINVNHKYTSQELDSSTGLYFYNARYYDPVLGRFISPDTIVPGRRNPQNLNRYSYVSNNPINYTDPSGHWKLRNFLKSVGNVAAWVAAPNLMAQRTIFLALPQTYQTRVIQISSVAGSIACPACAPAIAAASAMVLADMNGGTTRDMIKAGAIGAGVGYVAGTAGSYVSTSGGASGAIAGGAASGYISGAGTTLAYGGSWQQAYRAGYQGAAIGAASAAIMYYAESALTVANTQPTPDTIQGKCHLDYNCGLRLGSKPPTATFSEYDEGTGLSFFEINLNGASPETGAAFFSESGYSCVGIVCNPGIGAQQGTAFSFVRGPNTFTVGISTTYGSGGNLELAAPWVPNQSGGWTIEFPLP</sequence>
<dbReference type="InterPro" id="IPR019545">
    <property type="entry name" value="DM13_domain"/>
</dbReference>
<dbReference type="NCBIfam" id="TIGR03696">
    <property type="entry name" value="Rhs_assc_core"/>
    <property type="match status" value="1"/>
</dbReference>
<keyword evidence="9" id="KW-1185">Reference proteome</keyword>
<proteinExistence type="predicted"/>
<name>A0A7X6DQM9_9BACT</name>
<keyword evidence="2" id="KW-0964">Secreted</keyword>
<gene>
    <name evidence="8" type="ORF">MNODULE_12735</name>
</gene>
<evidence type="ECO:0000256" key="3">
    <source>
        <dbReference type="ARBA" id="ARBA00022729"/>
    </source>
</evidence>
<feature type="signal peptide" evidence="6">
    <location>
        <begin position="1"/>
        <end position="24"/>
    </location>
</feature>
<organism evidence="8 9">
    <name type="scientific">Candidatus Manganitrophus noduliformans</name>
    <dbReference type="NCBI Taxonomy" id="2606439"/>
    <lineage>
        <taxon>Bacteria</taxon>
        <taxon>Pseudomonadati</taxon>
        <taxon>Nitrospirota</taxon>
        <taxon>Nitrospiria</taxon>
        <taxon>Candidatus Troglogloeales</taxon>
        <taxon>Candidatus Manganitrophaceae</taxon>
        <taxon>Candidatus Manganitrophus</taxon>
    </lineage>
</organism>
<dbReference type="InterPro" id="IPR022045">
    <property type="entry name" value="TcdB_toxin_mid/N"/>
</dbReference>
<dbReference type="NCBIfam" id="TIGR01643">
    <property type="entry name" value="YD_repeat_2x"/>
    <property type="match status" value="1"/>
</dbReference>
<evidence type="ECO:0000313" key="9">
    <source>
        <dbReference type="Proteomes" id="UP000534783"/>
    </source>
</evidence>
<dbReference type="PANTHER" id="PTHR32305">
    <property type="match status" value="1"/>
</dbReference>
<dbReference type="Pfam" id="PF25023">
    <property type="entry name" value="TEN_YD-shell"/>
    <property type="match status" value="1"/>
</dbReference>
<dbReference type="InterPro" id="IPR050708">
    <property type="entry name" value="T6SS_VgrG/RHS"/>
</dbReference>
<comment type="caution">
    <text evidence="8">The sequence shown here is derived from an EMBL/GenBank/DDBJ whole genome shotgun (WGS) entry which is preliminary data.</text>
</comment>
<dbReference type="Gene3D" id="2.180.10.10">
    <property type="entry name" value="RHS repeat-associated core"/>
    <property type="match status" value="2"/>
</dbReference>
<dbReference type="Proteomes" id="UP000534783">
    <property type="component" value="Unassembled WGS sequence"/>
</dbReference>
<dbReference type="InterPro" id="IPR003284">
    <property type="entry name" value="Sal_SpvB"/>
</dbReference>
<evidence type="ECO:0000256" key="2">
    <source>
        <dbReference type="ARBA" id="ARBA00022525"/>
    </source>
</evidence>
<accession>A0A7X6DQM9</accession>
<dbReference type="Gene3D" id="2.130.10.130">
    <property type="entry name" value="Integrin alpha, N-terminal"/>
    <property type="match status" value="2"/>
</dbReference>
<evidence type="ECO:0000256" key="4">
    <source>
        <dbReference type="ARBA" id="ARBA00022737"/>
    </source>
</evidence>
<dbReference type="SUPFAM" id="SSF69318">
    <property type="entry name" value="Integrin alpha N-terminal domain"/>
    <property type="match status" value="2"/>
</dbReference>
<dbReference type="Pfam" id="PF12256">
    <property type="entry name" value="TcdB_toxin_midN"/>
    <property type="match status" value="1"/>
</dbReference>
<evidence type="ECO:0000313" key="8">
    <source>
        <dbReference type="EMBL" id="NKE71607.1"/>
    </source>
</evidence>
<dbReference type="PANTHER" id="PTHR32305:SF15">
    <property type="entry name" value="PROTEIN RHSA-RELATED"/>
    <property type="match status" value="1"/>
</dbReference>
<reference evidence="8 9" key="1">
    <citation type="journal article" date="2020" name="Nature">
        <title>Bacterial chemolithoautotrophy via manganese oxidation.</title>
        <authorList>
            <person name="Yu H."/>
            <person name="Leadbetter J.R."/>
        </authorList>
    </citation>
    <scope>NUCLEOTIDE SEQUENCE [LARGE SCALE GENOMIC DNA]</scope>
    <source>
        <strain evidence="8 9">Mn-1</strain>
    </source>
</reference>
<comment type="subcellular location">
    <subcellularLocation>
        <location evidence="1">Secreted</location>
    </subcellularLocation>
</comment>
<dbReference type="InterPro" id="IPR013517">
    <property type="entry name" value="FG-GAP"/>
</dbReference>
<dbReference type="InterPro" id="IPR028994">
    <property type="entry name" value="Integrin_alpha_N"/>
</dbReference>
<dbReference type="InterPro" id="IPR031325">
    <property type="entry name" value="RHS_repeat"/>
</dbReference>
<keyword evidence="5" id="KW-0843">Virulence</keyword>
<dbReference type="PROSITE" id="PS51549">
    <property type="entry name" value="DM13"/>
    <property type="match status" value="1"/>
</dbReference>
<dbReference type="SUPFAM" id="SSF89372">
    <property type="entry name" value="Fucose-specific lectin"/>
    <property type="match status" value="1"/>
</dbReference>
<dbReference type="EMBL" id="VTOW01000002">
    <property type="protein sequence ID" value="NKE71607.1"/>
    <property type="molecule type" value="Genomic_DNA"/>
</dbReference>
<dbReference type="InterPro" id="IPR056823">
    <property type="entry name" value="TEN-like_YD-shell"/>
</dbReference>
<dbReference type="RefSeq" id="WP_168060394.1">
    <property type="nucleotide sequence ID" value="NZ_VTOW01000002.1"/>
</dbReference>
<evidence type="ECO:0000256" key="5">
    <source>
        <dbReference type="ARBA" id="ARBA00023026"/>
    </source>
</evidence>
<dbReference type="Gene3D" id="2.40.128.340">
    <property type="match status" value="3"/>
</dbReference>
<dbReference type="Pfam" id="PF13517">
    <property type="entry name" value="FG-GAP_3"/>
    <property type="match status" value="5"/>
</dbReference>
<dbReference type="Pfam" id="PF05593">
    <property type="entry name" value="RHS_repeat"/>
    <property type="match status" value="2"/>
</dbReference>
<feature type="chain" id="PRO_5031417946" description="DM13 domain-containing protein" evidence="6">
    <location>
        <begin position="25"/>
        <end position="2770"/>
    </location>
</feature>
<evidence type="ECO:0000259" key="7">
    <source>
        <dbReference type="PROSITE" id="PS51549"/>
    </source>
</evidence>
<evidence type="ECO:0000256" key="1">
    <source>
        <dbReference type="ARBA" id="ARBA00004613"/>
    </source>
</evidence>